<gene>
    <name evidence="8" type="primary">metQ</name>
    <name evidence="8" type="ORF">KL86APRO_30269</name>
</gene>
<organism evidence="8">
    <name type="scientific">uncultured Alphaproteobacteria bacterium</name>
    <dbReference type="NCBI Taxonomy" id="91750"/>
    <lineage>
        <taxon>Bacteria</taxon>
        <taxon>Pseudomonadati</taxon>
        <taxon>Pseudomonadota</taxon>
        <taxon>Alphaproteobacteria</taxon>
        <taxon>environmental samples</taxon>
    </lineage>
</organism>
<evidence type="ECO:0000256" key="1">
    <source>
        <dbReference type="ARBA" id="ARBA00004635"/>
    </source>
</evidence>
<evidence type="ECO:0000256" key="3">
    <source>
        <dbReference type="ARBA" id="ARBA00022729"/>
    </source>
</evidence>
<dbReference type="PANTHER" id="PTHR30429:SF1">
    <property type="entry name" value="D-METHIONINE-BINDING LIPOPROTEIN METQ-RELATED"/>
    <property type="match status" value="1"/>
</dbReference>
<keyword evidence="5" id="KW-0564">Palmitate</keyword>
<dbReference type="Gene3D" id="3.40.190.10">
    <property type="entry name" value="Periplasmic binding protein-like II"/>
    <property type="match status" value="2"/>
</dbReference>
<keyword evidence="6" id="KW-0449">Lipoprotein</keyword>
<evidence type="ECO:0000313" key="8">
    <source>
        <dbReference type="EMBL" id="SBW12778.1"/>
    </source>
</evidence>
<dbReference type="PIRSF" id="PIRSF002854">
    <property type="entry name" value="MetQ"/>
    <property type="match status" value="1"/>
</dbReference>
<evidence type="ECO:0000256" key="2">
    <source>
        <dbReference type="ARBA" id="ARBA00008973"/>
    </source>
</evidence>
<proteinExistence type="inferred from homology"/>
<feature type="signal peptide" evidence="7">
    <location>
        <begin position="1"/>
        <end position="23"/>
    </location>
</feature>
<dbReference type="CDD" id="cd13598">
    <property type="entry name" value="PBP2_lipoprotein_IlpA_like"/>
    <property type="match status" value="1"/>
</dbReference>
<keyword evidence="4" id="KW-0472">Membrane</keyword>
<comment type="similarity">
    <text evidence="2">Belongs to the NlpA lipoprotein family.</text>
</comment>
<evidence type="ECO:0000256" key="5">
    <source>
        <dbReference type="ARBA" id="ARBA00023139"/>
    </source>
</evidence>
<feature type="chain" id="PRO_5012690884" evidence="7">
    <location>
        <begin position="24"/>
        <end position="264"/>
    </location>
</feature>
<dbReference type="InterPro" id="IPR004872">
    <property type="entry name" value="Lipoprotein_NlpA"/>
</dbReference>
<evidence type="ECO:0000256" key="4">
    <source>
        <dbReference type="ARBA" id="ARBA00023136"/>
    </source>
</evidence>
<dbReference type="Pfam" id="PF03180">
    <property type="entry name" value="Lipoprotein_9"/>
    <property type="match status" value="1"/>
</dbReference>
<comment type="subcellular location">
    <subcellularLocation>
        <location evidence="1">Membrane</location>
        <topology evidence="1">Lipid-anchor</topology>
    </subcellularLocation>
</comment>
<dbReference type="SUPFAM" id="SSF53850">
    <property type="entry name" value="Periplasmic binding protein-like II"/>
    <property type="match status" value="1"/>
</dbReference>
<name>A0A212KM99_9PROT</name>
<protein>
    <submittedName>
        <fullName evidence="8">DL-methionine transporter subunit periplasmic-binding component of ABC superfamily</fullName>
    </submittedName>
</protein>
<evidence type="ECO:0000256" key="6">
    <source>
        <dbReference type="ARBA" id="ARBA00023288"/>
    </source>
</evidence>
<dbReference type="NCBIfam" id="TIGR00363">
    <property type="entry name" value="MetQ/NlpA family lipoprotein"/>
    <property type="match status" value="1"/>
</dbReference>
<dbReference type="PANTHER" id="PTHR30429">
    <property type="entry name" value="D-METHIONINE-BINDING LIPOPROTEIN METQ"/>
    <property type="match status" value="1"/>
</dbReference>
<reference evidence="8" key="1">
    <citation type="submission" date="2016-04" db="EMBL/GenBank/DDBJ databases">
        <authorList>
            <person name="Evans L.H."/>
            <person name="Alamgir A."/>
            <person name="Owens N."/>
            <person name="Weber N.D."/>
            <person name="Virtaneva K."/>
            <person name="Barbian K."/>
            <person name="Babar A."/>
            <person name="Rosenke K."/>
        </authorList>
    </citation>
    <scope>NUCLEOTIDE SEQUENCE</scope>
    <source>
        <strain evidence="8">86</strain>
    </source>
</reference>
<dbReference type="EMBL" id="FLUO01000003">
    <property type="protein sequence ID" value="SBW12778.1"/>
    <property type="molecule type" value="Genomic_DNA"/>
</dbReference>
<accession>A0A212KM99</accession>
<evidence type="ECO:0000256" key="7">
    <source>
        <dbReference type="SAM" id="SignalP"/>
    </source>
</evidence>
<keyword evidence="3 7" id="KW-0732">Signal</keyword>
<dbReference type="GO" id="GO:0016020">
    <property type="term" value="C:membrane"/>
    <property type="evidence" value="ECO:0007669"/>
    <property type="project" value="UniProtKB-SubCell"/>
</dbReference>
<dbReference type="AlphaFoldDB" id="A0A212KM99"/>
<sequence>MNRRLLILAALCGLLAPPLVSSAAEAKVYKIGVTPGVHEQTMEFVKPLLAKKGIEIEIVSFSDYVLPNQAVNDGDLDMNAFQHKPYFDNQVKDRGYKLVSAGTNFLAPMGIYSKKIKSLDELKKGDSVGIPNDPTNGGRALLLLQKHGLIKLDGANILTPGVPDIAANPRGIKIVELDAAQMPRALEDLAAGAVNTNYAVQAGFLPTRDAVVLEAADSPYVNIFAVRAADKDAPWVKEIVSTYQSEPVRQFILKEFKGSLVPAF</sequence>